<name>A0A2P8HP39_CHINA</name>
<accession>A0A2P8HP39</accession>
<dbReference type="EMBL" id="PYAW01000002">
    <property type="protein sequence ID" value="PSL47989.1"/>
    <property type="molecule type" value="Genomic_DNA"/>
</dbReference>
<evidence type="ECO:0000313" key="2">
    <source>
        <dbReference type="Proteomes" id="UP000240971"/>
    </source>
</evidence>
<organism evidence="1 2">
    <name type="scientific">Chitinophaga niastensis</name>
    <dbReference type="NCBI Taxonomy" id="536980"/>
    <lineage>
        <taxon>Bacteria</taxon>
        <taxon>Pseudomonadati</taxon>
        <taxon>Bacteroidota</taxon>
        <taxon>Chitinophagia</taxon>
        <taxon>Chitinophagales</taxon>
        <taxon>Chitinophagaceae</taxon>
        <taxon>Chitinophaga</taxon>
    </lineage>
</organism>
<sequence length="174" mass="20058">MAQIKITNSGINDIRLGMNIQDASNIIPFSSFKDKGLFVTRPNDSSFYVLQTSDSLMQSISIPYIFISTNENKIINNIILFVNDTDNKLEQAIVNQFGHVGIRNYDSPEEPRNLDLLIWAMNEENTIVLVRTPNVDPVLNFRVTEVHIYKTKSVEYFGNYSIETRMPYHDFMIK</sequence>
<reference evidence="1 2" key="1">
    <citation type="submission" date="2018-03" db="EMBL/GenBank/DDBJ databases">
        <title>Genomic Encyclopedia of Archaeal and Bacterial Type Strains, Phase II (KMG-II): from individual species to whole genera.</title>
        <authorList>
            <person name="Goeker M."/>
        </authorList>
    </citation>
    <scope>NUCLEOTIDE SEQUENCE [LARGE SCALE GENOMIC DNA]</scope>
    <source>
        <strain evidence="1 2">DSM 24859</strain>
    </source>
</reference>
<dbReference type="OrthoDB" id="9873882at2"/>
<protein>
    <submittedName>
        <fullName evidence="1">Uncharacterized protein</fullName>
    </submittedName>
</protein>
<dbReference type="AlphaFoldDB" id="A0A2P8HP39"/>
<keyword evidence="2" id="KW-1185">Reference proteome</keyword>
<dbReference type="Proteomes" id="UP000240971">
    <property type="component" value="Unassembled WGS sequence"/>
</dbReference>
<proteinExistence type="predicted"/>
<dbReference type="RefSeq" id="WP_106528407.1">
    <property type="nucleotide sequence ID" value="NZ_PYAW01000002.1"/>
</dbReference>
<evidence type="ECO:0000313" key="1">
    <source>
        <dbReference type="EMBL" id="PSL47989.1"/>
    </source>
</evidence>
<comment type="caution">
    <text evidence="1">The sequence shown here is derived from an EMBL/GenBank/DDBJ whole genome shotgun (WGS) entry which is preliminary data.</text>
</comment>
<gene>
    <name evidence="1" type="ORF">CLV51_102849</name>
</gene>